<accession>A0A645EIZ2</accession>
<organism evidence="1">
    <name type="scientific">bioreactor metagenome</name>
    <dbReference type="NCBI Taxonomy" id="1076179"/>
    <lineage>
        <taxon>unclassified sequences</taxon>
        <taxon>metagenomes</taxon>
        <taxon>ecological metagenomes</taxon>
    </lineage>
</organism>
<sequence length="66" mass="7272">MPLVHIEVVHDLPRVCDDESGFVILAAAFDRAAAGRALKVFASESDTRRLADQRHVLQVDAGFRLV</sequence>
<evidence type="ECO:0000313" key="1">
    <source>
        <dbReference type="EMBL" id="MPN01109.1"/>
    </source>
</evidence>
<protein>
    <submittedName>
        <fullName evidence="1">Uncharacterized protein</fullName>
    </submittedName>
</protein>
<name>A0A645EIZ2_9ZZZZ</name>
<reference evidence="1" key="1">
    <citation type="submission" date="2019-08" db="EMBL/GenBank/DDBJ databases">
        <authorList>
            <person name="Kucharzyk K."/>
            <person name="Murdoch R.W."/>
            <person name="Higgins S."/>
            <person name="Loffler F."/>
        </authorList>
    </citation>
    <scope>NUCLEOTIDE SEQUENCE</scope>
</reference>
<comment type="caution">
    <text evidence="1">The sequence shown here is derived from an EMBL/GenBank/DDBJ whole genome shotgun (WGS) entry which is preliminary data.</text>
</comment>
<gene>
    <name evidence="1" type="ORF">SDC9_148312</name>
</gene>
<proteinExistence type="predicted"/>
<dbReference type="AlphaFoldDB" id="A0A645EIZ2"/>
<dbReference type="EMBL" id="VSSQ01047129">
    <property type="protein sequence ID" value="MPN01109.1"/>
    <property type="molecule type" value="Genomic_DNA"/>
</dbReference>